<organism evidence="1 2">
    <name type="scientific">Neobacillus paridis</name>
    <dbReference type="NCBI Taxonomy" id="2803862"/>
    <lineage>
        <taxon>Bacteria</taxon>
        <taxon>Bacillati</taxon>
        <taxon>Bacillota</taxon>
        <taxon>Bacilli</taxon>
        <taxon>Bacillales</taxon>
        <taxon>Bacillaceae</taxon>
        <taxon>Neobacillus</taxon>
    </lineage>
</organism>
<sequence length="64" mass="7659">MDYQETKEILEAAKLGLLKKLEKQNLSMEEKEKIQLSIMNYDYIIELTDMNHFERGFDLEDLSM</sequence>
<dbReference type="RefSeq" id="WP_202651420.1">
    <property type="nucleotide sequence ID" value="NZ_JAESWB010000005.1"/>
</dbReference>
<comment type="caution">
    <text evidence="1">The sequence shown here is derived from an EMBL/GenBank/DDBJ whole genome shotgun (WGS) entry which is preliminary data.</text>
</comment>
<protein>
    <submittedName>
        <fullName evidence="1">DUF3896 family protein</fullName>
    </submittedName>
</protein>
<gene>
    <name evidence="1" type="ORF">JK635_00705</name>
</gene>
<accession>A0ABS1TIA6</accession>
<reference evidence="1 2" key="1">
    <citation type="submission" date="2021-01" db="EMBL/GenBank/DDBJ databases">
        <title>Genome public.</title>
        <authorList>
            <person name="Liu C."/>
            <person name="Sun Q."/>
        </authorList>
    </citation>
    <scope>NUCLEOTIDE SEQUENCE [LARGE SCALE GENOMIC DNA]</scope>
    <source>
        <strain evidence="1 2">YIM B02564</strain>
    </source>
</reference>
<evidence type="ECO:0000313" key="2">
    <source>
        <dbReference type="Proteomes" id="UP000623967"/>
    </source>
</evidence>
<proteinExistence type="predicted"/>
<keyword evidence="2" id="KW-1185">Reference proteome</keyword>
<name>A0ABS1TIA6_9BACI</name>
<dbReference type="Proteomes" id="UP000623967">
    <property type="component" value="Unassembled WGS sequence"/>
</dbReference>
<dbReference type="Pfam" id="PF13035">
    <property type="entry name" value="DUF3896"/>
    <property type="match status" value="1"/>
</dbReference>
<dbReference type="InterPro" id="IPR024994">
    <property type="entry name" value="DUF3896"/>
</dbReference>
<evidence type="ECO:0000313" key="1">
    <source>
        <dbReference type="EMBL" id="MBL4950764.1"/>
    </source>
</evidence>
<dbReference type="EMBL" id="JAESWB010000005">
    <property type="protein sequence ID" value="MBL4950764.1"/>
    <property type="molecule type" value="Genomic_DNA"/>
</dbReference>